<evidence type="ECO:0000256" key="3">
    <source>
        <dbReference type="ARBA" id="ARBA00022741"/>
    </source>
</evidence>
<evidence type="ECO:0000259" key="11">
    <source>
        <dbReference type="PROSITE" id="PS51194"/>
    </source>
</evidence>
<evidence type="ECO:0000256" key="7">
    <source>
        <dbReference type="ARBA" id="ARBA00022840"/>
    </source>
</evidence>
<dbReference type="PROSITE" id="PS51192">
    <property type="entry name" value="HELICASE_ATP_BIND_1"/>
    <property type="match status" value="1"/>
</dbReference>
<dbReference type="Pfam" id="PF02559">
    <property type="entry name" value="CarD_TRCF_RID"/>
    <property type="match status" value="1"/>
</dbReference>
<dbReference type="GO" id="GO:0006281">
    <property type="term" value="P:DNA repair"/>
    <property type="evidence" value="ECO:0007669"/>
    <property type="project" value="UniProtKB-KW"/>
</dbReference>
<dbReference type="CDD" id="cd17991">
    <property type="entry name" value="DEXHc_TRCF"/>
    <property type="match status" value="1"/>
</dbReference>
<reference evidence="12" key="1">
    <citation type="submission" date="2020-05" db="EMBL/GenBank/DDBJ databases">
        <authorList>
            <person name="Chiriac C."/>
            <person name="Salcher M."/>
            <person name="Ghai R."/>
            <person name="Kavagutti S V."/>
        </authorList>
    </citation>
    <scope>NUCLEOTIDE SEQUENCE</scope>
</reference>
<dbReference type="PANTHER" id="PTHR47964:SF1">
    <property type="entry name" value="ATP-DEPENDENT DNA HELICASE HOMOLOG RECG, CHLOROPLASTIC"/>
    <property type="match status" value="1"/>
</dbReference>
<dbReference type="InterPro" id="IPR036101">
    <property type="entry name" value="CarD-like/TRCF_RID_sf"/>
</dbReference>
<comment type="subcellular location">
    <subcellularLocation>
        <location evidence="1">Cytoplasm</location>
    </subcellularLocation>
</comment>
<evidence type="ECO:0000256" key="9">
    <source>
        <dbReference type="ARBA" id="ARBA00023204"/>
    </source>
</evidence>
<evidence type="ECO:0000256" key="8">
    <source>
        <dbReference type="ARBA" id="ARBA00023125"/>
    </source>
</evidence>
<dbReference type="SUPFAM" id="SSF143517">
    <property type="entry name" value="TRCF domain-like"/>
    <property type="match status" value="1"/>
</dbReference>
<dbReference type="PANTHER" id="PTHR47964">
    <property type="entry name" value="ATP-DEPENDENT DNA HELICASE HOMOLOG RECG, CHLOROPLASTIC"/>
    <property type="match status" value="1"/>
</dbReference>
<dbReference type="SMART" id="SM00982">
    <property type="entry name" value="TRCF"/>
    <property type="match status" value="1"/>
</dbReference>
<dbReference type="NCBIfam" id="TIGR00580">
    <property type="entry name" value="mfd"/>
    <property type="match status" value="1"/>
</dbReference>
<dbReference type="Gene3D" id="3.40.50.300">
    <property type="entry name" value="P-loop containing nucleotide triphosphate hydrolases"/>
    <property type="match status" value="2"/>
</dbReference>
<evidence type="ECO:0000256" key="1">
    <source>
        <dbReference type="ARBA" id="ARBA00004496"/>
    </source>
</evidence>
<dbReference type="InterPro" id="IPR037235">
    <property type="entry name" value="TRCF-like_C_D7"/>
</dbReference>
<protein>
    <submittedName>
        <fullName evidence="12">Unannotated protein</fullName>
    </submittedName>
</protein>
<name>A0A6J7U2Z2_9ZZZZ</name>
<dbReference type="SMART" id="SM00487">
    <property type="entry name" value="DEXDc"/>
    <property type="match status" value="1"/>
</dbReference>
<evidence type="ECO:0000256" key="2">
    <source>
        <dbReference type="ARBA" id="ARBA00022490"/>
    </source>
</evidence>
<dbReference type="Gene3D" id="3.40.50.11180">
    <property type="match status" value="1"/>
</dbReference>
<evidence type="ECO:0000259" key="10">
    <source>
        <dbReference type="PROSITE" id="PS51192"/>
    </source>
</evidence>
<dbReference type="SMART" id="SM01058">
    <property type="entry name" value="CarD_TRCF"/>
    <property type="match status" value="1"/>
</dbReference>
<keyword evidence="2" id="KW-0963">Cytoplasm</keyword>
<keyword evidence="6" id="KW-0347">Helicase</keyword>
<dbReference type="InterPro" id="IPR027417">
    <property type="entry name" value="P-loop_NTPase"/>
</dbReference>
<dbReference type="InterPro" id="IPR004576">
    <property type="entry name" value="Mfd"/>
</dbReference>
<dbReference type="InterPro" id="IPR047112">
    <property type="entry name" value="RecG/Mfd"/>
</dbReference>
<dbReference type="SMART" id="SM00490">
    <property type="entry name" value="HELICc"/>
    <property type="match status" value="1"/>
</dbReference>
<sequence length="1163" mass="128832">MGANMAVESLLPHLKLQDLSESIRSGKKVIAPNSLHSWLIAQVANLKSDNQSAPILVVTPGSTLDLQRELNEIAPELIIQTFPNWETLPHERLSPQSDTVAARYKALNMLRTNQPIDILLTPVRSLMQPFVKGFGSIAAPKFEAGLQIDMHRCAEELVSLGYVRTDLVEKRGEFAIRGGLLDIFPPQEDHPIRVEFFDDTIEEVRTFSIADQRTMALIAGAVIALPSREMALTEDVKKRAAALVEKYPGISDLLGKISTGIAAEGMESLIPALVESMESLTEILPKGSKVILVSPDLINSRAGELISTGREFLEASWLNAAHGNTVPIELGGSSFIELSEVLSELENRNFKIGSVAPFGIDGENSEFAEFEAIEPIRGNIDRFTLQINEKIKEGWRVVIAAIGHGTAERYANLLNDADIPMKLIEDLADLSPNVAHVTTSAIRFGFSAPHEKIFLVTERDFVGAKAVNTEGARLAPRRGKRIDPLALKDGDYVVHEIHGVGRFIEMVERVVGGTTREYLVIEYASSKRGQPADRLYLPTDSLDQITRYVGGEAPSVHRIGGADWQKAKGRAKKAVRQIASELIQLYAARTSSPGFAFSPDTPWQRELEDAFPFSETPDQLSTISDVKADMERPYPMDRIVCGDVGFGKTEVAIRAAFKAVQDGKQVSILCPTTLLVQQHLTTFRERYSGFPIRVEALSRFSTQSEIKKVIADLATGAVDVVIGTHRLLSTDVIFRDLGLMVVDEEQRFGVEHKEILKKFRAHVDVLSMSATPIPRTLEMSITGIREMSIMATPPEERHPILTYVGEYEEKQITAAIRRELLRDGQIFYIHNRVESIDRAVIRLQELVPEARIQIAHGQMSEDALEKVIVSFWEKEFDMLVCTTIVENGIDIPNANTLIVERADLMGLSQLHQLRGRVGRGRERGYAYFLYPTEKPLTETAFDRLATIAANTELGSGMQVALKDLEIRGAGNLLGGEQSGHIADVGFDLYMRMIGEAVSEFRGKKPENLDCKIELPVDAHLPHDYVESERVRLDIYRRLADSKNDAEVDEITAELLDRFGALPEVVSNLMNIAKLRATAKARALREVVMHGKFLRLAPVILSDSLSVRMDRIYPGHIYKATAETLLLPTPGSRNLANSLTPMAIGNTELLSWVNEALENAAPIK</sequence>
<dbReference type="InterPro" id="IPR011545">
    <property type="entry name" value="DEAD/DEAH_box_helicase_dom"/>
</dbReference>
<dbReference type="InterPro" id="IPR014001">
    <property type="entry name" value="Helicase_ATP-bd"/>
</dbReference>
<keyword evidence="9" id="KW-0234">DNA repair</keyword>
<evidence type="ECO:0000256" key="6">
    <source>
        <dbReference type="ARBA" id="ARBA00022806"/>
    </source>
</evidence>
<dbReference type="InterPro" id="IPR005118">
    <property type="entry name" value="TRCF_C"/>
</dbReference>
<keyword evidence="4" id="KW-0227">DNA damage</keyword>
<dbReference type="Pfam" id="PF00271">
    <property type="entry name" value="Helicase_C"/>
    <property type="match status" value="1"/>
</dbReference>
<dbReference type="InterPro" id="IPR041471">
    <property type="entry name" value="UvrB_inter"/>
</dbReference>
<gene>
    <name evidence="12" type="ORF">UFOPK4366_00310</name>
</gene>
<dbReference type="GO" id="GO:0005524">
    <property type="term" value="F:ATP binding"/>
    <property type="evidence" value="ECO:0007669"/>
    <property type="project" value="UniProtKB-KW"/>
</dbReference>
<feature type="domain" description="Helicase C-terminal" evidence="11">
    <location>
        <begin position="799"/>
        <end position="965"/>
    </location>
</feature>
<dbReference type="GO" id="GO:0003678">
    <property type="term" value="F:DNA helicase activity"/>
    <property type="evidence" value="ECO:0007669"/>
    <property type="project" value="TreeGrafter"/>
</dbReference>
<keyword evidence="3" id="KW-0547">Nucleotide-binding</keyword>
<evidence type="ECO:0000313" key="12">
    <source>
        <dbReference type="EMBL" id="CAB5060824.1"/>
    </source>
</evidence>
<keyword evidence="8" id="KW-0238">DNA-binding</keyword>
<dbReference type="Pfam" id="PF00270">
    <property type="entry name" value="DEAD"/>
    <property type="match status" value="1"/>
</dbReference>
<dbReference type="InterPro" id="IPR001650">
    <property type="entry name" value="Helicase_C-like"/>
</dbReference>
<dbReference type="AlphaFoldDB" id="A0A6J7U2Z2"/>
<organism evidence="12">
    <name type="scientific">freshwater metagenome</name>
    <dbReference type="NCBI Taxonomy" id="449393"/>
    <lineage>
        <taxon>unclassified sequences</taxon>
        <taxon>metagenomes</taxon>
        <taxon>ecological metagenomes</taxon>
    </lineage>
</organism>
<evidence type="ECO:0000256" key="5">
    <source>
        <dbReference type="ARBA" id="ARBA00022801"/>
    </source>
</evidence>
<evidence type="ECO:0000256" key="4">
    <source>
        <dbReference type="ARBA" id="ARBA00022763"/>
    </source>
</evidence>
<dbReference type="PROSITE" id="PS51194">
    <property type="entry name" value="HELICASE_CTER"/>
    <property type="match status" value="1"/>
</dbReference>
<dbReference type="Pfam" id="PF17757">
    <property type="entry name" value="UvrB_inter"/>
    <property type="match status" value="1"/>
</dbReference>
<proteinExistence type="inferred from homology"/>
<dbReference type="Gene3D" id="2.40.10.170">
    <property type="match status" value="1"/>
</dbReference>
<dbReference type="SUPFAM" id="SSF141259">
    <property type="entry name" value="CarD-like"/>
    <property type="match status" value="1"/>
</dbReference>
<dbReference type="InterPro" id="IPR003711">
    <property type="entry name" value="CarD-like/TRCF_RID"/>
</dbReference>
<keyword evidence="7" id="KW-0067">ATP-binding</keyword>
<dbReference type="SUPFAM" id="SSF52540">
    <property type="entry name" value="P-loop containing nucleoside triphosphate hydrolases"/>
    <property type="match status" value="4"/>
</dbReference>
<dbReference type="GO" id="GO:0016787">
    <property type="term" value="F:hydrolase activity"/>
    <property type="evidence" value="ECO:0007669"/>
    <property type="project" value="UniProtKB-KW"/>
</dbReference>
<dbReference type="HAMAP" id="MF_00969">
    <property type="entry name" value="TRCF"/>
    <property type="match status" value="1"/>
</dbReference>
<dbReference type="Gene3D" id="3.30.2060.10">
    <property type="entry name" value="Penicillin-binding protein 1b domain"/>
    <property type="match status" value="1"/>
</dbReference>
<dbReference type="EMBL" id="CAFBQS010000034">
    <property type="protein sequence ID" value="CAB5060824.1"/>
    <property type="molecule type" value="Genomic_DNA"/>
</dbReference>
<dbReference type="GO" id="GO:0005737">
    <property type="term" value="C:cytoplasm"/>
    <property type="evidence" value="ECO:0007669"/>
    <property type="project" value="UniProtKB-SubCell"/>
</dbReference>
<feature type="domain" description="Helicase ATP-binding" evidence="10">
    <location>
        <begin position="629"/>
        <end position="790"/>
    </location>
</feature>
<dbReference type="FunFam" id="3.40.50.300:FF:000546">
    <property type="entry name" value="Transcription-repair-coupling factor"/>
    <property type="match status" value="1"/>
</dbReference>
<dbReference type="GO" id="GO:0003684">
    <property type="term" value="F:damaged DNA binding"/>
    <property type="evidence" value="ECO:0007669"/>
    <property type="project" value="InterPro"/>
</dbReference>
<keyword evidence="5" id="KW-0378">Hydrolase</keyword>
<dbReference type="Gene3D" id="3.90.1150.50">
    <property type="entry name" value="Transcription-repair-coupling factor, D7 domain"/>
    <property type="match status" value="1"/>
</dbReference>
<dbReference type="Pfam" id="PF03461">
    <property type="entry name" value="TRCF"/>
    <property type="match status" value="1"/>
</dbReference>
<accession>A0A6J7U2Z2</accession>
<dbReference type="FunFam" id="3.40.50.300:FF:000300">
    <property type="entry name" value="Transcription-repair-coupling factor"/>
    <property type="match status" value="1"/>
</dbReference>